<protein>
    <submittedName>
        <fullName evidence="1">Uncharacterized protein</fullName>
    </submittedName>
</protein>
<organism evidence="1">
    <name type="scientific">Streptomyces sp. NBC_01393</name>
    <dbReference type="NCBI Taxonomy" id="2903851"/>
    <lineage>
        <taxon>Bacteria</taxon>
        <taxon>Bacillati</taxon>
        <taxon>Actinomycetota</taxon>
        <taxon>Actinomycetes</taxon>
        <taxon>Kitasatosporales</taxon>
        <taxon>Streptomycetaceae</taxon>
        <taxon>Streptomyces</taxon>
    </lineage>
</organism>
<name>A0AAU3HPI3_9ACTN</name>
<reference evidence="1" key="1">
    <citation type="submission" date="2022-10" db="EMBL/GenBank/DDBJ databases">
        <title>The complete genomes of actinobacterial strains from the NBC collection.</title>
        <authorList>
            <person name="Joergensen T.S."/>
            <person name="Alvarez Arevalo M."/>
            <person name="Sterndorff E.B."/>
            <person name="Faurdal D."/>
            <person name="Vuksanovic O."/>
            <person name="Mourched A.-S."/>
            <person name="Charusanti P."/>
            <person name="Shaw S."/>
            <person name="Blin K."/>
            <person name="Weber T."/>
        </authorList>
    </citation>
    <scope>NUCLEOTIDE SEQUENCE</scope>
    <source>
        <strain evidence="1">NBC_01393</strain>
    </source>
</reference>
<accession>A0AAU3HPI3</accession>
<dbReference type="AlphaFoldDB" id="A0AAU3HPI3"/>
<gene>
    <name evidence="1" type="ORF">OG699_01980</name>
</gene>
<evidence type="ECO:0000313" key="1">
    <source>
        <dbReference type="EMBL" id="WTZ06885.1"/>
    </source>
</evidence>
<proteinExistence type="predicted"/>
<dbReference type="EMBL" id="CP109546">
    <property type="protein sequence ID" value="WTZ06885.1"/>
    <property type="molecule type" value="Genomic_DNA"/>
</dbReference>
<sequence>MTEAWADTDHRIKAIDRGARLGVDVEVVQRDLGVKGFKVIPDAGSSCGPSAG</sequence>